<keyword evidence="1" id="KW-0812">Transmembrane</keyword>
<keyword evidence="3" id="KW-1185">Reference proteome</keyword>
<name>A0A2W1LC87_9BACL</name>
<feature type="transmembrane region" description="Helical" evidence="1">
    <location>
        <begin position="66"/>
        <end position="85"/>
    </location>
</feature>
<keyword evidence="1" id="KW-0472">Membrane</keyword>
<gene>
    <name evidence="2" type="ORF">DNH61_06700</name>
</gene>
<evidence type="ECO:0000256" key="1">
    <source>
        <dbReference type="SAM" id="Phobius"/>
    </source>
</evidence>
<evidence type="ECO:0000313" key="2">
    <source>
        <dbReference type="EMBL" id="PZD96493.1"/>
    </source>
</evidence>
<dbReference type="OrthoDB" id="2627420at2"/>
<dbReference type="AlphaFoldDB" id="A0A2W1LC87"/>
<dbReference type="EMBL" id="QKRB01000037">
    <property type="protein sequence ID" value="PZD96493.1"/>
    <property type="molecule type" value="Genomic_DNA"/>
</dbReference>
<organism evidence="2 3">
    <name type="scientific">Paenibacillus sambharensis</name>
    <dbReference type="NCBI Taxonomy" id="1803190"/>
    <lineage>
        <taxon>Bacteria</taxon>
        <taxon>Bacillati</taxon>
        <taxon>Bacillota</taxon>
        <taxon>Bacilli</taxon>
        <taxon>Bacillales</taxon>
        <taxon>Paenibacillaceae</taxon>
        <taxon>Paenibacillus</taxon>
    </lineage>
</organism>
<sequence length="150" mass="17578">MAFLIASIIVFNTIAFFIPKNMTRAEIYSALLFASVFQLITDYYLIEKYDLYGYFDKGPEFKELLVFYGVFPAVNTIYLNFFPFSGKVIVKVIYILAWAAFITLYEWASVKSGYFYYSGWKLGYSALLYPIIFCVLTLNFVILRKLERHE</sequence>
<evidence type="ECO:0000313" key="3">
    <source>
        <dbReference type="Proteomes" id="UP000249522"/>
    </source>
</evidence>
<protein>
    <submittedName>
        <fullName evidence="2">Uncharacterized protein</fullName>
    </submittedName>
</protein>
<proteinExistence type="predicted"/>
<feature type="transmembrane region" description="Helical" evidence="1">
    <location>
        <begin position="122"/>
        <end position="143"/>
    </location>
</feature>
<accession>A0A2W1LC87</accession>
<dbReference type="Proteomes" id="UP000249522">
    <property type="component" value="Unassembled WGS sequence"/>
</dbReference>
<dbReference type="InterPro" id="IPR048147">
    <property type="entry name" value="CBO0543-like"/>
</dbReference>
<comment type="caution">
    <text evidence="2">The sequence shown here is derived from an EMBL/GenBank/DDBJ whole genome shotgun (WGS) entry which is preliminary data.</text>
</comment>
<reference evidence="2 3" key="1">
    <citation type="submission" date="2018-06" db="EMBL/GenBank/DDBJ databases">
        <title>Paenibacillus imtechensis sp. nov.</title>
        <authorList>
            <person name="Pinnaka A.K."/>
            <person name="Singh H."/>
            <person name="Kaur M."/>
        </authorList>
    </citation>
    <scope>NUCLEOTIDE SEQUENCE [LARGE SCALE GENOMIC DNA]</scope>
    <source>
        <strain evidence="2 3">SMB1</strain>
    </source>
</reference>
<dbReference type="NCBIfam" id="NF041644">
    <property type="entry name" value="CBO0543_fam"/>
    <property type="match status" value="1"/>
</dbReference>
<dbReference type="RefSeq" id="WP_111145898.1">
    <property type="nucleotide sequence ID" value="NZ_QKRB01000037.1"/>
</dbReference>
<feature type="transmembrane region" description="Helical" evidence="1">
    <location>
        <begin position="92"/>
        <end position="110"/>
    </location>
</feature>
<keyword evidence="1" id="KW-1133">Transmembrane helix</keyword>